<proteinExistence type="evidence at transcript level"/>
<name>A0A0K8R6Q1_IXORI</name>
<organism evidence="2">
    <name type="scientific">Ixodes ricinus</name>
    <name type="common">Common tick</name>
    <name type="synonym">Acarus ricinus</name>
    <dbReference type="NCBI Taxonomy" id="34613"/>
    <lineage>
        <taxon>Eukaryota</taxon>
        <taxon>Metazoa</taxon>
        <taxon>Ecdysozoa</taxon>
        <taxon>Arthropoda</taxon>
        <taxon>Chelicerata</taxon>
        <taxon>Arachnida</taxon>
        <taxon>Acari</taxon>
        <taxon>Parasitiformes</taxon>
        <taxon>Ixodida</taxon>
        <taxon>Ixodoidea</taxon>
        <taxon>Ixodidae</taxon>
        <taxon>Ixodinae</taxon>
        <taxon>Ixodes</taxon>
    </lineage>
</organism>
<reference evidence="2" key="1">
    <citation type="submission" date="2012-12" db="EMBL/GenBank/DDBJ databases">
        <title>Identification and characterization of a phenylalanine ammonia-lyase gene family in Isatis indigotica Fort.</title>
        <authorList>
            <person name="Liu Q."/>
            <person name="Chen J."/>
            <person name="Zhou X."/>
            <person name="Di P."/>
            <person name="Xiao Y."/>
            <person name="Xuan H."/>
            <person name="Zhang L."/>
            <person name="Chen W."/>
        </authorList>
    </citation>
    <scope>NUCLEOTIDE SEQUENCE</scope>
    <source>
        <tissue evidence="2">Salivary gland</tissue>
    </source>
</reference>
<accession>A0A0K8R6Q1</accession>
<feature type="signal peptide" evidence="1">
    <location>
        <begin position="1"/>
        <end position="28"/>
    </location>
</feature>
<feature type="chain" id="PRO_5005516486" evidence="1">
    <location>
        <begin position="29"/>
        <end position="105"/>
    </location>
</feature>
<dbReference type="EMBL" id="GADI01007669">
    <property type="protein sequence ID" value="JAA66139.1"/>
    <property type="molecule type" value="mRNA"/>
</dbReference>
<evidence type="ECO:0000313" key="2">
    <source>
        <dbReference type="EMBL" id="JAA66139.1"/>
    </source>
</evidence>
<evidence type="ECO:0000256" key="1">
    <source>
        <dbReference type="SAM" id="SignalP"/>
    </source>
</evidence>
<protein>
    <submittedName>
        <fullName evidence="2">Putative basic tail protein</fullName>
    </submittedName>
</protein>
<dbReference type="AlphaFoldDB" id="A0A0K8R6Q1"/>
<sequence>MEVKTFAFLQIAVFIALGAQIFLAGTDALSDEDELFSVEYCGMNCTKQNNGSWTKCNGNCACYHEDGKTDGLCLSTEYTDFTQFPNLTSEEINRATPVPQVIKSH</sequence>
<keyword evidence="1" id="KW-0732">Signal</keyword>